<feature type="transmembrane region" description="Helical" evidence="9">
    <location>
        <begin position="138"/>
        <end position="157"/>
    </location>
</feature>
<feature type="transmembrane region" description="Helical" evidence="9">
    <location>
        <begin position="20"/>
        <end position="39"/>
    </location>
</feature>
<keyword evidence="2" id="KW-1003">Cell membrane</keyword>
<evidence type="ECO:0000313" key="11">
    <source>
        <dbReference type="EMBL" id="CAF1396233.1"/>
    </source>
</evidence>
<feature type="transmembrane region" description="Helical" evidence="9">
    <location>
        <begin position="230"/>
        <end position="249"/>
    </location>
</feature>
<evidence type="ECO:0000256" key="6">
    <source>
        <dbReference type="ARBA" id="ARBA00023136"/>
    </source>
</evidence>
<dbReference type="SUPFAM" id="SSF81321">
    <property type="entry name" value="Family A G protein-coupled receptor-like"/>
    <property type="match status" value="1"/>
</dbReference>
<feature type="non-terminal residue" evidence="11">
    <location>
        <position position="1"/>
    </location>
</feature>
<comment type="caution">
    <text evidence="11">The sequence shown here is derived from an EMBL/GenBank/DDBJ whole genome shotgun (WGS) entry which is preliminary data.</text>
</comment>
<accession>A0A815KIU5</accession>
<dbReference type="Gene3D" id="1.20.1070.10">
    <property type="entry name" value="Rhodopsin 7-helix transmembrane proteins"/>
    <property type="match status" value="1"/>
</dbReference>
<feature type="domain" description="G-protein coupled receptors family 1 profile" evidence="10">
    <location>
        <begin position="33"/>
        <end position="243"/>
    </location>
</feature>
<evidence type="ECO:0000256" key="7">
    <source>
        <dbReference type="ARBA" id="ARBA00023170"/>
    </source>
</evidence>
<gene>
    <name evidence="11" type="ORF">IZO911_LOCUS39234</name>
</gene>
<evidence type="ECO:0000256" key="4">
    <source>
        <dbReference type="ARBA" id="ARBA00022989"/>
    </source>
</evidence>
<dbReference type="GO" id="GO:0007218">
    <property type="term" value="P:neuropeptide signaling pathway"/>
    <property type="evidence" value="ECO:0007669"/>
    <property type="project" value="TreeGrafter"/>
</dbReference>
<dbReference type="GO" id="GO:0008528">
    <property type="term" value="F:G protein-coupled peptide receptor activity"/>
    <property type="evidence" value="ECO:0007669"/>
    <property type="project" value="TreeGrafter"/>
</dbReference>
<protein>
    <recommendedName>
        <fullName evidence="10">G-protein coupled receptors family 1 profile domain-containing protein</fullName>
    </recommendedName>
</protein>
<feature type="transmembrane region" description="Helical" evidence="9">
    <location>
        <begin position="95"/>
        <end position="118"/>
    </location>
</feature>
<evidence type="ECO:0000256" key="3">
    <source>
        <dbReference type="ARBA" id="ARBA00022692"/>
    </source>
</evidence>
<keyword evidence="7" id="KW-0675">Receptor</keyword>
<keyword evidence="4 9" id="KW-1133">Transmembrane helix</keyword>
<dbReference type="PANTHER" id="PTHR24230">
    <property type="entry name" value="G-PROTEIN COUPLED RECEPTOR"/>
    <property type="match status" value="1"/>
</dbReference>
<dbReference type="AlphaFoldDB" id="A0A815KIU5"/>
<dbReference type="PROSITE" id="PS50262">
    <property type="entry name" value="G_PROTEIN_RECEP_F1_2"/>
    <property type="match status" value="1"/>
</dbReference>
<evidence type="ECO:0000256" key="1">
    <source>
        <dbReference type="ARBA" id="ARBA00004651"/>
    </source>
</evidence>
<feature type="transmembrane region" description="Helical" evidence="9">
    <location>
        <begin position="177"/>
        <end position="200"/>
    </location>
</feature>
<dbReference type="PANTHER" id="PTHR24230:SF75">
    <property type="entry name" value="RELAXIN FAMILY PEPTIDE RECEPTOR 3"/>
    <property type="match status" value="1"/>
</dbReference>
<keyword evidence="3 9" id="KW-0812">Transmembrane</keyword>
<name>A0A815KIU5_9BILA</name>
<keyword evidence="8" id="KW-0807">Transducer</keyword>
<evidence type="ECO:0000313" key="12">
    <source>
        <dbReference type="Proteomes" id="UP000663860"/>
    </source>
</evidence>
<keyword evidence="5" id="KW-0297">G-protein coupled receptor</keyword>
<comment type="subcellular location">
    <subcellularLocation>
        <location evidence="1">Cell membrane</location>
        <topology evidence="1">Multi-pass membrane protein</topology>
    </subcellularLocation>
</comment>
<reference evidence="11" key="1">
    <citation type="submission" date="2021-02" db="EMBL/GenBank/DDBJ databases">
        <authorList>
            <person name="Nowell W R."/>
        </authorList>
    </citation>
    <scope>NUCLEOTIDE SEQUENCE</scope>
</reference>
<dbReference type="GO" id="GO:0005886">
    <property type="term" value="C:plasma membrane"/>
    <property type="evidence" value="ECO:0007669"/>
    <property type="project" value="UniProtKB-SubCell"/>
</dbReference>
<evidence type="ECO:0000259" key="10">
    <source>
        <dbReference type="PROSITE" id="PS50262"/>
    </source>
</evidence>
<feature type="non-terminal residue" evidence="11">
    <location>
        <position position="278"/>
    </location>
</feature>
<feature type="transmembrane region" description="Helical" evidence="9">
    <location>
        <begin position="51"/>
        <end position="75"/>
    </location>
</feature>
<organism evidence="11 12">
    <name type="scientific">Adineta steineri</name>
    <dbReference type="NCBI Taxonomy" id="433720"/>
    <lineage>
        <taxon>Eukaryota</taxon>
        <taxon>Metazoa</taxon>
        <taxon>Spiralia</taxon>
        <taxon>Gnathifera</taxon>
        <taxon>Rotifera</taxon>
        <taxon>Eurotatoria</taxon>
        <taxon>Bdelloidea</taxon>
        <taxon>Adinetida</taxon>
        <taxon>Adinetidae</taxon>
        <taxon>Adineta</taxon>
    </lineage>
</organism>
<sequence length="278" mass="31126">MSTTTNYSATLKQIISNISLYIDLVTYIFGIVGGLGNLITLTSRKIRQSSAALYLSCTSAFQLLSILICVSFRLFYDHSGSNLQNQSATFCKVRYYSAVAPPSLASYYMVLATLDRFLCTSDNAKLRAWSQIKTAKRLAATMLIVGIVMSIHILILFDIYNSTCQISPGSIYTFIYAGYLIIVVILLPHCFMFIFSLMTVRALIKSRKRVNCSTSENPVPIRRRALEFKLIKVMIVQVFLSILLSSLRFGSASYRNIVFNIVTPTVDQRAAETFAETL</sequence>
<dbReference type="EMBL" id="CAJNOE010001169">
    <property type="protein sequence ID" value="CAF1396233.1"/>
    <property type="molecule type" value="Genomic_DNA"/>
</dbReference>
<dbReference type="InterPro" id="IPR017452">
    <property type="entry name" value="GPCR_Rhodpsn_7TM"/>
</dbReference>
<evidence type="ECO:0000256" key="8">
    <source>
        <dbReference type="ARBA" id="ARBA00023224"/>
    </source>
</evidence>
<keyword evidence="6 9" id="KW-0472">Membrane</keyword>
<proteinExistence type="predicted"/>
<dbReference type="Proteomes" id="UP000663860">
    <property type="component" value="Unassembled WGS sequence"/>
</dbReference>
<evidence type="ECO:0000256" key="5">
    <source>
        <dbReference type="ARBA" id="ARBA00023040"/>
    </source>
</evidence>
<evidence type="ECO:0000256" key="2">
    <source>
        <dbReference type="ARBA" id="ARBA00022475"/>
    </source>
</evidence>
<evidence type="ECO:0000256" key="9">
    <source>
        <dbReference type="SAM" id="Phobius"/>
    </source>
</evidence>